<dbReference type="InterPro" id="IPR012677">
    <property type="entry name" value="Nucleotide-bd_a/b_plait_sf"/>
</dbReference>
<dbReference type="PROSITE" id="PS50102">
    <property type="entry name" value="RRM"/>
    <property type="match status" value="1"/>
</dbReference>
<feature type="compositionally biased region" description="Basic residues" evidence="2">
    <location>
        <begin position="1"/>
        <end position="11"/>
    </location>
</feature>
<feature type="region of interest" description="Disordered" evidence="2">
    <location>
        <begin position="471"/>
        <end position="494"/>
    </location>
</feature>
<organism evidence="4 5">
    <name type="scientific">Pomacea canaliculata</name>
    <name type="common">Golden apple snail</name>
    <dbReference type="NCBI Taxonomy" id="400727"/>
    <lineage>
        <taxon>Eukaryota</taxon>
        <taxon>Metazoa</taxon>
        <taxon>Spiralia</taxon>
        <taxon>Lophotrochozoa</taxon>
        <taxon>Mollusca</taxon>
        <taxon>Gastropoda</taxon>
        <taxon>Caenogastropoda</taxon>
        <taxon>Architaenioglossa</taxon>
        <taxon>Ampullarioidea</taxon>
        <taxon>Ampullariidae</taxon>
        <taxon>Pomacea</taxon>
    </lineage>
</organism>
<feature type="compositionally biased region" description="Polar residues" evidence="2">
    <location>
        <begin position="484"/>
        <end position="494"/>
    </location>
</feature>
<sequence>MTSRGLRRSRSRSADSGKSGSHKSHDRPWLRNNRSNSRSRSRSTSRSRSSRGRRTSKDGSRSSSPTRPVMSKDPKYVNARVFVANLASDITTTGELTKLFEKHGRILDTLVHHNGYGFVQFAREEEGRAAVASVNGTLFHGKKIKCNMAAEKRNKSTAGNDGPSTVGDNRFNRDRSPNREPFGSGFSDPFFGGRDLPPPPRDPYFDDPYRRPVPPDPFFDRFRDDPYRRDPYAIDLYRDPYRDPYPPPPPPVYDTLGVRKPVHVDCEIIVLNMVLRDYAEMIEHRLKNLNILTSVVVIREDRTIQQQVEDATRRGCLFAVVINTKEIAYLLNLLADNRQLTVDELNKVIVYLKERRDKLMEAEGIPPQNVPTTLTVPKAVTGNLGDTLLTLTKSTSLKPLTQTMSPLLPQAASLSMYPPQLVEAAAPASAPAPAPAPSSAPALINFDNPTVQKALENLIQSGPNLLRNITIPKTQPAAPGSTGLFPSSSTHRPY</sequence>
<dbReference type="STRING" id="400727.A0A2T7NHA0"/>
<evidence type="ECO:0000259" key="3">
    <source>
        <dbReference type="PROSITE" id="PS50102"/>
    </source>
</evidence>
<dbReference type="OrthoDB" id="10044938at2759"/>
<evidence type="ECO:0000313" key="5">
    <source>
        <dbReference type="Proteomes" id="UP000245119"/>
    </source>
</evidence>
<dbReference type="InterPro" id="IPR035979">
    <property type="entry name" value="RBD_domain_sf"/>
</dbReference>
<evidence type="ECO:0000256" key="2">
    <source>
        <dbReference type="SAM" id="MobiDB-lite"/>
    </source>
</evidence>
<feature type="domain" description="RRM" evidence="3">
    <location>
        <begin position="79"/>
        <end position="151"/>
    </location>
</feature>
<proteinExistence type="predicted"/>
<dbReference type="Proteomes" id="UP000245119">
    <property type="component" value="Linkage Group LG12"/>
</dbReference>
<dbReference type="Pfam" id="PF03129">
    <property type="entry name" value="HGTP_anticodon"/>
    <property type="match status" value="1"/>
</dbReference>
<dbReference type="InterPro" id="IPR004154">
    <property type="entry name" value="Anticodon-bd"/>
</dbReference>
<dbReference type="SUPFAM" id="SSF54928">
    <property type="entry name" value="RNA-binding domain, RBD"/>
    <property type="match status" value="1"/>
</dbReference>
<dbReference type="AlphaFoldDB" id="A0A2T7NHA0"/>
<feature type="compositionally biased region" description="Low complexity" evidence="2">
    <location>
        <begin position="181"/>
        <end position="195"/>
    </location>
</feature>
<dbReference type="InterPro" id="IPR000504">
    <property type="entry name" value="RRM_dom"/>
</dbReference>
<accession>A0A2T7NHA0</accession>
<dbReference type="Gene3D" id="3.40.50.800">
    <property type="entry name" value="Anticodon-binding domain"/>
    <property type="match status" value="1"/>
</dbReference>
<dbReference type="SUPFAM" id="SSF52954">
    <property type="entry name" value="Class II aaRS ABD-related"/>
    <property type="match status" value="1"/>
</dbReference>
<keyword evidence="5" id="KW-1185">Reference proteome</keyword>
<dbReference type="PANTHER" id="PTHR23295">
    <property type="entry name" value="NUCLEAR RECEPTOR COACTIVATOR 5-RELATED"/>
    <property type="match status" value="1"/>
</dbReference>
<dbReference type="InterPro" id="IPR052600">
    <property type="entry name" value="Nuc_rcpt_coact/corep"/>
</dbReference>
<keyword evidence="1" id="KW-0694">RNA-binding</keyword>
<dbReference type="Gene3D" id="3.30.70.330">
    <property type="match status" value="1"/>
</dbReference>
<comment type="caution">
    <text evidence="4">The sequence shown here is derived from an EMBL/GenBank/DDBJ whole genome shotgun (WGS) entry which is preliminary data.</text>
</comment>
<evidence type="ECO:0000313" key="4">
    <source>
        <dbReference type="EMBL" id="PVD20557.1"/>
    </source>
</evidence>
<reference evidence="4 5" key="1">
    <citation type="submission" date="2018-04" db="EMBL/GenBank/DDBJ databases">
        <title>The genome of golden apple snail Pomacea canaliculata provides insight into stress tolerance and invasive adaptation.</title>
        <authorList>
            <person name="Liu C."/>
            <person name="Liu B."/>
            <person name="Ren Y."/>
            <person name="Zhang Y."/>
            <person name="Wang H."/>
            <person name="Li S."/>
            <person name="Jiang F."/>
            <person name="Yin L."/>
            <person name="Zhang G."/>
            <person name="Qian W."/>
            <person name="Fan W."/>
        </authorList>
    </citation>
    <scope>NUCLEOTIDE SEQUENCE [LARGE SCALE GENOMIC DNA]</scope>
    <source>
        <strain evidence="4">SZHN2017</strain>
        <tissue evidence="4">Muscle</tissue>
    </source>
</reference>
<dbReference type="PANTHER" id="PTHR23295:SF6">
    <property type="entry name" value="NEOSIN, ISOFORM A"/>
    <property type="match status" value="1"/>
</dbReference>
<protein>
    <recommendedName>
        <fullName evidence="3">RRM domain-containing protein</fullName>
    </recommendedName>
</protein>
<dbReference type="SMART" id="SM00360">
    <property type="entry name" value="RRM"/>
    <property type="match status" value="1"/>
</dbReference>
<name>A0A2T7NHA0_POMCA</name>
<feature type="region of interest" description="Disordered" evidence="2">
    <location>
        <begin position="152"/>
        <end position="221"/>
    </location>
</feature>
<feature type="compositionally biased region" description="Polar residues" evidence="2">
    <location>
        <begin position="156"/>
        <end position="167"/>
    </location>
</feature>
<feature type="compositionally biased region" description="Basic residues" evidence="2">
    <location>
        <begin position="37"/>
        <end position="54"/>
    </location>
</feature>
<dbReference type="EMBL" id="PZQS01000012">
    <property type="protein sequence ID" value="PVD20557.1"/>
    <property type="molecule type" value="Genomic_DNA"/>
</dbReference>
<dbReference type="GO" id="GO:0003723">
    <property type="term" value="F:RNA binding"/>
    <property type="evidence" value="ECO:0007669"/>
    <property type="project" value="UniProtKB-UniRule"/>
</dbReference>
<dbReference type="InterPro" id="IPR036621">
    <property type="entry name" value="Anticodon-bd_dom_sf"/>
</dbReference>
<evidence type="ECO:0000256" key="1">
    <source>
        <dbReference type="PROSITE-ProRule" id="PRU00176"/>
    </source>
</evidence>
<feature type="region of interest" description="Disordered" evidence="2">
    <location>
        <begin position="1"/>
        <end position="73"/>
    </location>
</feature>
<dbReference type="Pfam" id="PF00076">
    <property type="entry name" value="RRM_1"/>
    <property type="match status" value="1"/>
</dbReference>
<gene>
    <name evidence="4" type="ORF">C0Q70_18713</name>
</gene>